<dbReference type="InterPro" id="IPR052045">
    <property type="entry name" value="Sulfur_Carrier/Prot_Modifier"/>
</dbReference>
<dbReference type="PANTHER" id="PTHR38031">
    <property type="entry name" value="SULFUR CARRIER PROTEIN SLR0821-RELATED"/>
    <property type="match status" value="1"/>
</dbReference>
<dbReference type="EMBL" id="UINC01223822">
    <property type="protein sequence ID" value="SVE53174.1"/>
    <property type="molecule type" value="Genomic_DNA"/>
</dbReference>
<dbReference type="Pfam" id="PF02597">
    <property type="entry name" value="ThiS"/>
    <property type="match status" value="1"/>
</dbReference>
<dbReference type="InterPro" id="IPR016155">
    <property type="entry name" value="Mopterin_synth/thiamin_S_b"/>
</dbReference>
<accession>A0A383E977</accession>
<dbReference type="InterPro" id="IPR010038">
    <property type="entry name" value="MoaD_arc-typ"/>
</dbReference>
<dbReference type="NCBIfam" id="TIGR01687">
    <property type="entry name" value="moaD_arch"/>
    <property type="match status" value="1"/>
</dbReference>
<name>A0A383E977_9ZZZZ</name>
<dbReference type="AlphaFoldDB" id="A0A383E977"/>
<dbReference type="Gene3D" id="3.10.20.30">
    <property type="match status" value="1"/>
</dbReference>
<dbReference type="PANTHER" id="PTHR38031:SF1">
    <property type="entry name" value="SULFUR CARRIER PROTEIN CYSO"/>
    <property type="match status" value="1"/>
</dbReference>
<sequence length="89" mass="9838">MAIVKIPTPLRALTENKTEIQINGKTIIEVIDNLDSLYIGIKDKILENGKLKHFVNVYVNGEDIRYIDSLETSIDNNDEISIVPAVAGG</sequence>
<protein>
    <recommendedName>
        <fullName evidence="2">Molybdopterin synthase sulfur carrier subunit</fullName>
    </recommendedName>
</protein>
<evidence type="ECO:0000313" key="1">
    <source>
        <dbReference type="EMBL" id="SVE53174.1"/>
    </source>
</evidence>
<dbReference type="InterPro" id="IPR003749">
    <property type="entry name" value="ThiS/MoaD-like"/>
</dbReference>
<proteinExistence type="predicted"/>
<gene>
    <name evidence="1" type="ORF">METZ01_LOCUS506028</name>
</gene>
<dbReference type="SUPFAM" id="SSF54285">
    <property type="entry name" value="MoaD/ThiS"/>
    <property type="match status" value="1"/>
</dbReference>
<dbReference type="InterPro" id="IPR012675">
    <property type="entry name" value="Beta-grasp_dom_sf"/>
</dbReference>
<evidence type="ECO:0008006" key="2">
    <source>
        <dbReference type="Google" id="ProtNLM"/>
    </source>
</evidence>
<organism evidence="1">
    <name type="scientific">marine metagenome</name>
    <dbReference type="NCBI Taxonomy" id="408172"/>
    <lineage>
        <taxon>unclassified sequences</taxon>
        <taxon>metagenomes</taxon>
        <taxon>ecological metagenomes</taxon>
    </lineage>
</organism>
<reference evidence="1" key="1">
    <citation type="submission" date="2018-05" db="EMBL/GenBank/DDBJ databases">
        <authorList>
            <person name="Lanie J.A."/>
            <person name="Ng W.-L."/>
            <person name="Kazmierczak K.M."/>
            <person name="Andrzejewski T.M."/>
            <person name="Davidsen T.M."/>
            <person name="Wayne K.J."/>
            <person name="Tettelin H."/>
            <person name="Glass J.I."/>
            <person name="Rusch D."/>
            <person name="Podicherti R."/>
            <person name="Tsui H.-C.T."/>
            <person name="Winkler M.E."/>
        </authorList>
    </citation>
    <scope>NUCLEOTIDE SEQUENCE</scope>
</reference>